<dbReference type="InterPro" id="IPR002397">
    <property type="entry name" value="Cyt_P450_B"/>
</dbReference>
<comment type="similarity">
    <text evidence="1 2">Belongs to the cytochrome P450 family.</text>
</comment>
<evidence type="ECO:0000313" key="3">
    <source>
        <dbReference type="EMBL" id="MFC6879010.1"/>
    </source>
</evidence>
<dbReference type="Proteomes" id="UP001596380">
    <property type="component" value="Unassembled WGS sequence"/>
</dbReference>
<keyword evidence="2" id="KW-0479">Metal-binding</keyword>
<accession>A0ABW2CCU5</accession>
<name>A0ABW2CCU5_9ACTN</name>
<dbReference type="RefSeq" id="WP_160824895.1">
    <property type="nucleotide sequence ID" value="NZ_JBHSXS010000002.1"/>
</dbReference>
<dbReference type="PRINTS" id="PR00359">
    <property type="entry name" value="BP450"/>
</dbReference>
<dbReference type="Gene3D" id="1.10.630.10">
    <property type="entry name" value="Cytochrome P450"/>
    <property type="match status" value="1"/>
</dbReference>
<evidence type="ECO:0000256" key="1">
    <source>
        <dbReference type="ARBA" id="ARBA00010617"/>
    </source>
</evidence>
<keyword evidence="4" id="KW-1185">Reference proteome</keyword>
<evidence type="ECO:0000313" key="4">
    <source>
        <dbReference type="Proteomes" id="UP001596380"/>
    </source>
</evidence>
<keyword evidence="2" id="KW-0408">Iron</keyword>
<gene>
    <name evidence="3" type="ORF">ACFQKB_04450</name>
</gene>
<keyword evidence="2" id="KW-0503">Monooxygenase</keyword>
<dbReference type="CDD" id="cd11031">
    <property type="entry name" value="Cyp158A-like"/>
    <property type="match status" value="1"/>
</dbReference>
<comment type="caution">
    <text evidence="3">The sequence shown here is derived from an EMBL/GenBank/DDBJ whole genome shotgun (WGS) entry which is preliminary data.</text>
</comment>
<organism evidence="3 4">
    <name type="scientific">Actinomadura yumaensis</name>
    <dbReference type="NCBI Taxonomy" id="111807"/>
    <lineage>
        <taxon>Bacteria</taxon>
        <taxon>Bacillati</taxon>
        <taxon>Actinomycetota</taxon>
        <taxon>Actinomycetes</taxon>
        <taxon>Streptosporangiales</taxon>
        <taxon>Thermomonosporaceae</taxon>
        <taxon>Actinomadura</taxon>
    </lineage>
</organism>
<dbReference type="PANTHER" id="PTHR46696:SF1">
    <property type="entry name" value="CYTOCHROME P450 YJIB-RELATED"/>
    <property type="match status" value="1"/>
</dbReference>
<proteinExistence type="inferred from homology"/>
<dbReference type="PANTHER" id="PTHR46696">
    <property type="entry name" value="P450, PUTATIVE (EUROFUNG)-RELATED"/>
    <property type="match status" value="1"/>
</dbReference>
<dbReference type="EMBL" id="JBHSXS010000002">
    <property type="protein sequence ID" value="MFC6879010.1"/>
    <property type="molecule type" value="Genomic_DNA"/>
</dbReference>
<evidence type="ECO:0000256" key="2">
    <source>
        <dbReference type="RuleBase" id="RU000461"/>
    </source>
</evidence>
<sequence>MTTTRPPSIGEFGRDGLTLDPRYGELRRAGGPVVRVRLPDGGEGWLVTGWEEARRVLSDPAFSRALAVGRNAGARRRETFITDMDAPEHTRVRRHAVRAFTHRRVQRLRPRVEEVVADLLDAMLAEGPPADLVERLALPLPITVIGELLGVPPGDRDRFQGWSDAFLSTSAYSPDAIREAHARLDAYLVELIDRRRAEPSGDLLSALVHARDEEGGLDEDELVNLGVGLLIAGYETTAGQIANLAYTLLSRPERWARLAADPDLLPTAVEELLRFVPLGSDTGMPRVAARDVELGGVRIAAGDVVHVARAAANRDESVYTDPETLVLDRADNPHLAFGHGIHHCLGAHLARLELTAALGGLLRRVPALRLAVREDELRWKEGLAVRGLRELPVTWTGAVS</sequence>
<dbReference type="Pfam" id="PF00067">
    <property type="entry name" value="p450"/>
    <property type="match status" value="1"/>
</dbReference>
<dbReference type="PROSITE" id="PS00086">
    <property type="entry name" value="CYTOCHROME_P450"/>
    <property type="match status" value="1"/>
</dbReference>
<dbReference type="InterPro" id="IPR036396">
    <property type="entry name" value="Cyt_P450_sf"/>
</dbReference>
<protein>
    <submittedName>
        <fullName evidence="3">Cytochrome P450</fullName>
    </submittedName>
</protein>
<dbReference type="PRINTS" id="PR00385">
    <property type="entry name" value="P450"/>
</dbReference>
<dbReference type="SUPFAM" id="SSF48264">
    <property type="entry name" value="Cytochrome P450"/>
    <property type="match status" value="1"/>
</dbReference>
<dbReference type="InterPro" id="IPR001128">
    <property type="entry name" value="Cyt_P450"/>
</dbReference>
<dbReference type="InterPro" id="IPR017972">
    <property type="entry name" value="Cyt_P450_CS"/>
</dbReference>
<keyword evidence="2" id="KW-0560">Oxidoreductase</keyword>
<reference evidence="4" key="1">
    <citation type="journal article" date="2019" name="Int. J. Syst. Evol. Microbiol.">
        <title>The Global Catalogue of Microorganisms (GCM) 10K type strain sequencing project: providing services to taxonomists for standard genome sequencing and annotation.</title>
        <authorList>
            <consortium name="The Broad Institute Genomics Platform"/>
            <consortium name="The Broad Institute Genome Sequencing Center for Infectious Disease"/>
            <person name="Wu L."/>
            <person name="Ma J."/>
        </authorList>
    </citation>
    <scope>NUCLEOTIDE SEQUENCE [LARGE SCALE GENOMIC DNA]</scope>
    <source>
        <strain evidence="4">JCM 3369</strain>
    </source>
</reference>
<keyword evidence="2" id="KW-0349">Heme</keyword>